<evidence type="ECO:0000313" key="2">
    <source>
        <dbReference type="EMBL" id="ELZ22700.1"/>
    </source>
</evidence>
<dbReference type="EMBL" id="AOIU01000035">
    <property type="protein sequence ID" value="ELZ22700.1"/>
    <property type="molecule type" value="Genomic_DNA"/>
</dbReference>
<gene>
    <name evidence="2" type="ORF">C475_16401</name>
</gene>
<proteinExistence type="predicted"/>
<organism evidence="2 3">
    <name type="scientific">Halosimplex carlsbadense 2-9-1</name>
    <dbReference type="NCBI Taxonomy" id="797114"/>
    <lineage>
        <taxon>Archaea</taxon>
        <taxon>Methanobacteriati</taxon>
        <taxon>Methanobacteriota</taxon>
        <taxon>Stenosarchaea group</taxon>
        <taxon>Halobacteria</taxon>
        <taxon>Halobacteriales</taxon>
        <taxon>Haloarculaceae</taxon>
        <taxon>Halosimplex</taxon>
    </lineage>
</organism>
<reference evidence="2 3" key="1">
    <citation type="journal article" date="2014" name="PLoS Genet.">
        <title>Phylogenetically driven sequencing of extremely halophilic archaea reveals strategies for static and dynamic osmo-response.</title>
        <authorList>
            <person name="Becker E.A."/>
            <person name="Seitzer P.M."/>
            <person name="Tritt A."/>
            <person name="Larsen D."/>
            <person name="Krusor M."/>
            <person name="Yao A.I."/>
            <person name="Wu D."/>
            <person name="Madern D."/>
            <person name="Eisen J.A."/>
            <person name="Darling A.E."/>
            <person name="Facciotti M.T."/>
        </authorList>
    </citation>
    <scope>NUCLEOTIDE SEQUENCE [LARGE SCALE GENOMIC DNA]</scope>
    <source>
        <strain evidence="2 3">2-9-1</strain>
    </source>
</reference>
<feature type="region of interest" description="Disordered" evidence="1">
    <location>
        <begin position="1"/>
        <end position="28"/>
    </location>
</feature>
<accession>M0CHC9</accession>
<keyword evidence="3" id="KW-1185">Reference proteome</keyword>
<dbReference type="RefSeq" id="WP_006884947.1">
    <property type="nucleotide sequence ID" value="NZ_AOIU01000035.1"/>
</dbReference>
<feature type="compositionally biased region" description="Polar residues" evidence="1">
    <location>
        <begin position="1"/>
        <end position="13"/>
    </location>
</feature>
<dbReference type="Proteomes" id="UP000011626">
    <property type="component" value="Unassembled WGS sequence"/>
</dbReference>
<sequence length="118" mass="11503">MTLRTPLSASPAGSRSGEGDAVGDGVAVGVDVGAGEGDGVAVGAGVGEGEGEGVAVGIGVWVTDCVGTDGSVVEGVGDSVPERLLQPDRATSRSSPTARAVVRGCPMEGIRQLISTLR</sequence>
<dbReference type="AlphaFoldDB" id="M0CHC9"/>
<name>M0CHC9_9EURY</name>
<evidence type="ECO:0000256" key="1">
    <source>
        <dbReference type="SAM" id="MobiDB-lite"/>
    </source>
</evidence>
<protein>
    <submittedName>
        <fullName evidence="2">Uncharacterized protein</fullName>
    </submittedName>
</protein>
<comment type="caution">
    <text evidence="2">The sequence shown here is derived from an EMBL/GenBank/DDBJ whole genome shotgun (WGS) entry which is preliminary data.</text>
</comment>
<evidence type="ECO:0000313" key="3">
    <source>
        <dbReference type="Proteomes" id="UP000011626"/>
    </source>
</evidence>